<organism evidence="2 3">
    <name type="scientific">Rotaria socialis</name>
    <dbReference type="NCBI Taxonomy" id="392032"/>
    <lineage>
        <taxon>Eukaryota</taxon>
        <taxon>Metazoa</taxon>
        <taxon>Spiralia</taxon>
        <taxon>Gnathifera</taxon>
        <taxon>Rotifera</taxon>
        <taxon>Eurotatoria</taxon>
        <taxon>Bdelloidea</taxon>
        <taxon>Philodinida</taxon>
        <taxon>Philodinidae</taxon>
        <taxon>Rotaria</taxon>
    </lineage>
</organism>
<dbReference type="AlphaFoldDB" id="A0A818TS33"/>
<gene>
    <name evidence="2" type="ORF">KIK155_LOCUS25671</name>
</gene>
<sequence>MGKDFIANCHLLPLSIDSDDINEESDSDISSIDSDIEVNDTELVNDDFIRLNLSNNEHGSEDEPENLSDSNNNEEIICLNQSSTSSTSKTKIVATEHKRRQRNFAEKLKIISEFNKGASLHALEFKYKCTRKMIREWKKNENQLIKVVKDKGGKGKKRKRLDGAGAKLVYCDLDEHLIKWYRSKRGEDQEDINVRKDKVTFKGMGRLGKKLLSLQKPVRKQKISLPEAHLLIENFHSFVRRSGQFGPRRGVMGCFVESDICNMDESPLNLWGDQSNRCINDINTKNEIEGHLDDKRFATVILCVFPEGNDRVKPVLLFKGTGRVAAAEEKQYAPGVKGVFTPKAVINISTMNKYMDWWFDKVKDGNRKRFITDSCKSHLHDDTKKRMRDNGVCLAIIPKGCTQYIQLLDVYVFSSFKNHFYDCAEEFLELNGPRSKLKLTSSQRRILCTRLTSSAWARTLQSIDFQNAFRSLGYTWIDNAIIQPSHIKWYKFDPNSIESIEAEIDDQNHVVEKQQQVIVNANSTMKTQHKQLSLKDMWKK</sequence>
<comment type="caution">
    <text evidence="2">The sequence shown here is derived from an EMBL/GenBank/DDBJ whole genome shotgun (WGS) entry which is preliminary data.</text>
</comment>
<dbReference type="Proteomes" id="UP000663865">
    <property type="component" value="Unassembled WGS sequence"/>
</dbReference>
<protein>
    <recommendedName>
        <fullName evidence="1">DDE-1 domain-containing protein</fullName>
    </recommendedName>
</protein>
<dbReference type="EMBL" id="CAJNYV010004663">
    <property type="protein sequence ID" value="CAF3686173.1"/>
    <property type="molecule type" value="Genomic_DNA"/>
</dbReference>
<feature type="domain" description="DDE-1" evidence="1">
    <location>
        <begin position="297"/>
        <end position="430"/>
    </location>
</feature>
<evidence type="ECO:0000313" key="2">
    <source>
        <dbReference type="EMBL" id="CAF3686173.1"/>
    </source>
</evidence>
<name>A0A818TS33_9BILA</name>
<dbReference type="GO" id="GO:0003676">
    <property type="term" value="F:nucleic acid binding"/>
    <property type="evidence" value="ECO:0007669"/>
    <property type="project" value="InterPro"/>
</dbReference>
<dbReference type="Pfam" id="PF03184">
    <property type="entry name" value="DDE_1"/>
    <property type="match status" value="1"/>
</dbReference>
<dbReference type="InterPro" id="IPR004875">
    <property type="entry name" value="DDE_SF_endonuclease_dom"/>
</dbReference>
<evidence type="ECO:0000313" key="3">
    <source>
        <dbReference type="Proteomes" id="UP000663865"/>
    </source>
</evidence>
<evidence type="ECO:0000259" key="1">
    <source>
        <dbReference type="Pfam" id="PF03184"/>
    </source>
</evidence>
<accession>A0A818TS33</accession>
<reference evidence="2" key="1">
    <citation type="submission" date="2021-02" db="EMBL/GenBank/DDBJ databases">
        <authorList>
            <person name="Nowell W R."/>
        </authorList>
    </citation>
    <scope>NUCLEOTIDE SEQUENCE</scope>
</reference>
<proteinExistence type="predicted"/>